<keyword evidence="1" id="KW-0472">Membrane</keyword>
<protein>
    <submittedName>
        <fullName evidence="2">Uncharacterized protein</fullName>
    </submittedName>
</protein>
<dbReference type="Proteomes" id="UP000007797">
    <property type="component" value="Unassembled WGS sequence"/>
</dbReference>
<keyword evidence="1" id="KW-0812">Transmembrane</keyword>
<accession>F4PL15</accession>
<dbReference type="KEGG" id="dfa:DFA_05369"/>
<keyword evidence="3" id="KW-1185">Reference proteome</keyword>
<keyword evidence="1" id="KW-1133">Transmembrane helix</keyword>
<reference evidence="3" key="1">
    <citation type="journal article" date="2011" name="Genome Res.">
        <title>Phylogeny-wide analysis of social amoeba genomes highlights ancient origins for complex intercellular communication.</title>
        <authorList>
            <person name="Heidel A.J."/>
            <person name="Lawal H.M."/>
            <person name="Felder M."/>
            <person name="Schilde C."/>
            <person name="Helps N.R."/>
            <person name="Tunggal B."/>
            <person name="Rivero F."/>
            <person name="John U."/>
            <person name="Schleicher M."/>
            <person name="Eichinger L."/>
            <person name="Platzer M."/>
            <person name="Noegel A.A."/>
            <person name="Schaap P."/>
            <person name="Gloeckner G."/>
        </authorList>
    </citation>
    <scope>NUCLEOTIDE SEQUENCE [LARGE SCALE GENOMIC DNA]</scope>
    <source>
        <strain evidence="3">SH3</strain>
    </source>
</reference>
<gene>
    <name evidence="2" type="ORF">DFA_05369</name>
</gene>
<name>F4PL15_CACFS</name>
<feature type="transmembrane region" description="Helical" evidence="1">
    <location>
        <begin position="38"/>
        <end position="57"/>
    </location>
</feature>
<evidence type="ECO:0000256" key="1">
    <source>
        <dbReference type="SAM" id="Phobius"/>
    </source>
</evidence>
<dbReference type="EMBL" id="GL883008">
    <property type="protein sequence ID" value="EGG23237.1"/>
    <property type="molecule type" value="Genomic_DNA"/>
</dbReference>
<dbReference type="GeneID" id="14874932"/>
<dbReference type="RefSeq" id="XP_004361088.1">
    <property type="nucleotide sequence ID" value="XM_004361031.1"/>
</dbReference>
<evidence type="ECO:0000313" key="2">
    <source>
        <dbReference type="EMBL" id="EGG23237.1"/>
    </source>
</evidence>
<organism evidence="2 3">
    <name type="scientific">Cavenderia fasciculata</name>
    <name type="common">Slime mold</name>
    <name type="synonym">Dictyostelium fasciculatum</name>
    <dbReference type="NCBI Taxonomy" id="261658"/>
    <lineage>
        <taxon>Eukaryota</taxon>
        <taxon>Amoebozoa</taxon>
        <taxon>Evosea</taxon>
        <taxon>Eumycetozoa</taxon>
        <taxon>Dictyostelia</taxon>
        <taxon>Acytosteliales</taxon>
        <taxon>Cavenderiaceae</taxon>
        <taxon>Cavenderia</taxon>
    </lineage>
</organism>
<sequence length="71" mass="8075">MTTEVKFTDSLKNFSNNLNRGGLAKAFDWYHAKYVKTGSFAVVIHAMAGITLFSYIIRHDRIAHHKTAPKH</sequence>
<evidence type="ECO:0000313" key="3">
    <source>
        <dbReference type="Proteomes" id="UP000007797"/>
    </source>
</evidence>
<proteinExistence type="predicted"/>
<dbReference type="AlphaFoldDB" id="F4PL15"/>
<dbReference type="OMA" id="IHTMAGL"/>
<dbReference type="OrthoDB" id="16473at2759"/>